<dbReference type="InterPro" id="IPR052337">
    <property type="entry name" value="SAT4-like"/>
</dbReference>
<gene>
    <name evidence="9" type="ORF">VTJ83DRAFT_6729</name>
</gene>
<keyword evidence="2 7" id="KW-0812">Transmembrane</keyword>
<feature type="transmembrane region" description="Helical" evidence="7">
    <location>
        <begin position="29"/>
        <end position="50"/>
    </location>
</feature>
<feature type="region of interest" description="Disordered" evidence="6">
    <location>
        <begin position="295"/>
        <end position="334"/>
    </location>
</feature>
<evidence type="ECO:0000313" key="9">
    <source>
        <dbReference type="EMBL" id="KAL2265629.1"/>
    </source>
</evidence>
<reference evidence="9 10" key="1">
    <citation type="journal article" date="2024" name="Commun. Biol.">
        <title>Comparative genomic analysis of thermophilic fungi reveals convergent evolutionary adaptations and gene losses.</title>
        <authorList>
            <person name="Steindorff A.S."/>
            <person name="Aguilar-Pontes M.V."/>
            <person name="Robinson A.J."/>
            <person name="Andreopoulos B."/>
            <person name="LaButti K."/>
            <person name="Kuo A."/>
            <person name="Mondo S."/>
            <person name="Riley R."/>
            <person name="Otillar R."/>
            <person name="Haridas S."/>
            <person name="Lipzen A."/>
            <person name="Grimwood J."/>
            <person name="Schmutz J."/>
            <person name="Clum A."/>
            <person name="Reid I.D."/>
            <person name="Moisan M.C."/>
            <person name="Butler G."/>
            <person name="Nguyen T.T.M."/>
            <person name="Dewar K."/>
            <person name="Conant G."/>
            <person name="Drula E."/>
            <person name="Henrissat B."/>
            <person name="Hansel C."/>
            <person name="Singer S."/>
            <person name="Hutchinson M.I."/>
            <person name="de Vries R.P."/>
            <person name="Natvig D.O."/>
            <person name="Powell A.J."/>
            <person name="Tsang A."/>
            <person name="Grigoriev I.V."/>
        </authorList>
    </citation>
    <scope>NUCLEOTIDE SEQUENCE [LARGE SCALE GENOMIC DNA]</scope>
    <source>
        <strain evidence="9 10">ATCC 22073</strain>
    </source>
</reference>
<feature type="domain" description="Rhodopsin" evidence="8">
    <location>
        <begin position="46"/>
        <end position="282"/>
    </location>
</feature>
<dbReference type="InterPro" id="IPR049326">
    <property type="entry name" value="Rhodopsin_dom_fungi"/>
</dbReference>
<evidence type="ECO:0000256" key="3">
    <source>
        <dbReference type="ARBA" id="ARBA00022989"/>
    </source>
</evidence>
<evidence type="ECO:0000256" key="6">
    <source>
        <dbReference type="SAM" id="MobiDB-lite"/>
    </source>
</evidence>
<evidence type="ECO:0000256" key="7">
    <source>
        <dbReference type="SAM" id="Phobius"/>
    </source>
</evidence>
<dbReference type="PANTHER" id="PTHR33048">
    <property type="entry name" value="PTH11-LIKE INTEGRAL MEMBRANE PROTEIN (AFU_ORTHOLOGUE AFUA_5G11245)"/>
    <property type="match status" value="1"/>
</dbReference>
<dbReference type="GeneID" id="98128116"/>
<dbReference type="RefSeq" id="XP_070864356.1">
    <property type="nucleotide sequence ID" value="XM_071013472.1"/>
</dbReference>
<dbReference type="EMBL" id="JAZGUE010000006">
    <property type="protein sequence ID" value="KAL2265629.1"/>
    <property type="molecule type" value="Genomic_DNA"/>
</dbReference>
<feature type="transmembrane region" description="Helical" evidence="7">
    <location>
        <begin position="62"/>
        <end position="84"/>
    </location>
</feature>
<evidence type="ECO:0000256" key="5">
    <source>
        <dbReference type="ARBA" id="ARBA00038359"/>
    </source>
</evidence>
<comment type="caution">
    <text evidence="9">The sequence shown here is derived from an EMBL/GenBank/DDBJ whole genome shotgun (WGS) entry which is preliminary data.</text>
</comment>
<accession>A0ABR4D5J9</accession>
<feature type="transmembrane region" description="Helical" evidence="7">
    <location>
        <begin position="139"/>
        <end position="161"/>
    </location>
</feature>
<keyword evidence="3 7" id="KW-1133">Transmembrane helix</keyword>
<evidence type="ECO:0000256" key="1">
    <source>
        <dbReference type="ARBA" id="ARBA00004141"/>
    </source>
</evidence>
<feature type="compositionally biased region" description="Basic and acidic residues" evidence="6">
    <location>
        <begin position="302"/>
        <end position="319"/>
    </location>
</feature>
<dbReference type="Proteomes" id="UP001600064">
    <property type="component" value="Unassembled WGS sequence"/>
</dbReference>
<organism evidence="9 10">
    <name type="scientific">Remersonia thermophila</name>
    <dbReference type="NCBI Taxonomy" id="72144"/>
    <lineage>
        <taxon>Eukaryota</taxon>
        <taxon>Fungi</taxon>
        <taxon>Dikarya</taxon>
        <taxon>Ascomycota</taxon>
        <taxon>Pezizomycotina</taxon>
        <taxon>Sordariomycetes</taxon>
        <taxon>Sordariomycetidae</taxon>
        <taxon>Sordariales</taxon>
        <taxon>Sordariales incertae sedis</taxon>
        <taxon>Remersonia</taxon>
    </lineage>
</organism>
<proteinExistence type="inferred from homology"/>
<feature type="transmembrane region" description="Helical" evidence="7">
    <location>
        <begin position="181"/>
        <end position="205"/>
    </location>
</feature>
<comment type="subcellular location">
    <subcellularLocation>
        <location evidence="1">Membrane</location>
        <topology evidence="1">Multi-pass membrane protein</topology>
    </subcellularLocation>
</comment>
<keyword evidence="4 7" id="KW-0472">Membrane</keyword>
<sequence length="405" mass="44932">MADTQTPAAPRWRGVGFPNHGADDQGWKLYITSLVMIISAGLFVVARVATRLVRNNLGWDDWTIVFSLANSIVLSVAIQLAVSWGYGMHKADLTKAELETCLRWFFVAQTPYKVVVFLNKVSVVLLYMRIFVGTGFRIAAYSVLFVVFGYSVGGIAATIWQCVPIQGAWNKNVPARCINSNAFWVAYAVLNILTDVMVLALPVIPVMKLQLRWRERFLILGVFLLGAFVTITSILRVTSVQNSLKNRQDQTWSFIERGVWTLIESNLGIICACLPVLKQPLGKLFPRLFGSTIGGRSGRSASEGKYHRTDDSRGGHTDHSTPTLPKEPGSNPRFWRAPLKHELSVSVSANRDTVRRGSDEHHIFGRGSDTGSDNIELGDRSAAAEKGRISKTVELTRTSFHEARP</sequence>
<feature type="transmembrane region" description="Helical" evidence="7">
    <location>
        <begin position="104"/>
        <end position="127"/>
    </location>
</feature>
<evidence type="ECO:0000313" key="10">
    <source>
        <dbReference type="Proteomes" id="UP001600064"/>
    </source>
</evidence>
<evidence type="ECO:0000256" key="2">
    <source>
        <dbReference type="ARBA" id="ARBA00022692"/>
    </source>
</evidence>
<evidence type="ECO:0000256" key="4">
    <source>
        <dbReference type="ARBA" id="ARBA00023136"/>
    </source>
</evidence>
<feature type="region of interest" description="Disordered" evidence="6">
    <location>
        <begin position="352"/>
        <end position="385"/>
    </location>
</feature>
<evidence type="ECO:0000259" key="8">
    <source>
        <dbReference type="Pfam" id="PF20684"/>
    </source>
</evidence>
<keyword evidence="10" id="KW-1185">Reference proteome</keyword>
<dbReference type="PANTHER" id="PTHR33048:SF55">
    <property type="entry name" value="INTEGRAL MEMBRANE PROTEIN"/>
    <property type="match status" value="1"/>
</dbReference>
<dbReference type="Pfam" id="PF20684">
    <property type="entry name" value="Fung_rhodopsin"/>
    <property type="match status" value="1"/>
</dbReference>
<name>A0ABR4D5J9_9PEZI</name>
<feature type="compositionally biased region" description="Basic and acidic residues" evidence="6">
    <location>
        <begin position="352"/>
        <end position="363"/>
    </location>
</feature>
<comment type="similarity">
    <text evidence="5">Belongs to the SAT4 family.</text>
</comment>
<protein>
    <recommendedName>
        <fullName evidence="8">Rhodopsin domain-containing protein</fullName>
    </recommendedName>
</protein>
<feature type="transmembrane region" description="Helical" evidence="7">
    <location>
        <begin position="217"/>
        <end position="238"/>
    </location>
</feature>